<dbReference type="AlphaFoldDB" id="A0A9N9DI89"/>
<dbReference type="InterPro" id="IPR002586">
    <property type="entry name" value="CobQ/CobB/MinD/ParA_Nub-bd_dom"/>
</dbReference>
<protein>
    <submittedName>
        <fullName evidence="2">17845_t:CDS:1</fullName>
    </submittedName>
</protein>
<reference evidence="2" key="1">
    <citation type="submission" date="2021-06" db="EMBL/GenBank/DDBJ databases">
        <authorList>
            <person name="Kallberg Y."/>
            <person name="Tangrot J."/>
            <person name="Rosling A."/>
        </authorList>
    </citation>
    <scope>NUCLEOTIDE SEQUENCE</scope>
    <source>
        <strain evidence="2">IN212</strain>
    </source>
</reference>
<evidence type="ECO:0000259" key="1">
    <source>
        <dbReference type="Pfam" id="PF01656"/>
    </source>
</evidence>
<proteinExistence type="predicted"/>
<dbReference type="PANTHER" id="PTHR13696">
    <property type="entry name" value="P-LOOP CONTAINING NUCLEOSIDE TRIPHOSPHATE HYDROLASE"/>
    <property type="match status" value="1"/>
</dbReference>
<dbReference type="CDD" id="cd02042">
    <property type="entry name" value="ParAB_family"/>
    <property type="match status" value="1"/>
</dbReference>
<dbReference type="Pfam" id="PF01656">
    <property type="entry name" value="CbiA"/>
    <property type="match status" value="1"/>
</dbReference>
<dbReference type="InterPro" id="IPR050678">
    <property type="entry name" value="DNA_Partitioning_ATPase"/>
</dbReference>
<dbReference type="Gene3D" id="3.40.50.300">
    <property type="entry name" value="P-loop containing nucleotide triphosphate hydrolases"/>
    <property type="match status" value="2"/>
</dbReference>
<name>A0A9N9DI89_9GLOM</name>
<accession>A0A9N9DI89</accession>
<sequence>MTVIAFISQKGGVGKSTLARALAVETSKGKLKVLLADCDPQQRTIIIDGPARTSRSTLEVARQANLLIQPTNAGVDDLEPAIKEFHGLVQAGIKKDKLILVLNHIGSTSEEQVARQYIQVAGYEVLTTGLEEKVSYRQGQNEGKAITEVSYPRLQKQAKKLIEEIIDRGNLPPPPEREASQNLQQAAVPYQRTTDGRYFRRTGRTIQFTTRVTPDYDKIIREIAHHENCLLVEILEKSLESY</sequence>
<feature type="domain" description="CobQ/CobB/MinD/ParA nucleotide binding" evidence="1">
    <location>
        <begin position="4"/>
        <end position="137"/>
    </location>
</feature>
<dbReference type="InterPro" id="IPR027417">
    <property type="entry name" value="P-loop_NTPase"/>
</dbReference>
<dbReference type="OrthoDB" id="2398546at2759"/>
<feature type="non-terminal residue" evidence="2">
    <location>
        <position position="1"/>
    </location>
</feature>
<dbReference type="PANTHER" id="PTHR13696:SF96">
    <property type="entry name" value="COBQ_COBB_MIND_PARA NUCLEOTIDE BINDING DOMAIN-CONTAINING PROTEIN"/>
    <property type="match status" value="1"/>
</dbReference>
<dbReference type="Proteomes" id="UP000789396">
    <property type="component" value="Unassembled WGS sequence"/>
</dbReference>
<gene>
    <name evidence="2" type="ORF">RFULGI_LOCUS8037</name>
</gene>
<organism evidence="2 3">
    <name type="scientific">Racocetra fulgida</name>
    <dbReference type="NCBI Taxonomy" id="60492"/>
    <lineage>
        <taxon>Eukaryota</taxon>
        <taxon>Fungi</taxon>
        <taxon>Fungi incertae sedis</taxon>
        <taxon>Mucoromycota</taxon>
        <taxon>Glomeromycotina</taxon>
        <taxon>Glomeromycetes</taxon>
        <taxon>Diversisporales</taxon>
        <taxon>Gigasporaceae</taxon>
        <taxon>Racocetra</taxon>
    </lineage>
</organism>
<dbReference type="SUPFAM" id="SSF52540">
    <property type="entry name" value="P-loop containing nucleoside triphosphate hydrolases"/>
    <property type="match status" value="1"/>
</dbReference>
<keyword evidence="3" id="KW-1185">Reference proteome</keyword>
<evidence type="ECO:0000313" key="3">
    <source>
        <dbReference type="Proteomes" id="UP000789396"/>
    </source>
</evidence>
<dbReference type="EMBL" id="CAJVPZ010012449">
    <property type="protein sequence ID" value="CAG8639802.1"/>
    <property type="molecule type" value="Genomic_DNA"/>
</dbReference>
<evidence type="ECO:0000313" key="2">
    <source>
        <dbReference type="EMBL" id="CAG8639802.1"/>
    </source>
</evidence>
<comment type="caution">
    <text evidence="2">The sequence shown here is derived from an EMBL/GenBank/DDBJ whole genome shotgun (WGS) entry which is preliminary data.</text>
</comment>